<accession>A0A1Y2AKI6</accession>
<dbReference type="OrthoDB" id="10640088at2759"/>
<dbReference type="AlphaFoldDB" id="A0A1Y2AKI6"/>
<name>A0A1Y2AKI6_9FUNG</name>
<sequence length="860" mass="100938">MKYKKIKEAVSKNNNSERIREQNYEILLIRKLLDNNNILYYYNKKFNPKIEIGSHKDEFILILSNSHLLEQVKDVDDIAMDTTYFKMRLIPKISVTSVVTKLKNSNHYIPIAFLLASFSISKKETIRILLEVIKINLTCNSSLCAHSYNYIYYANGFFRFNHCHISDLKNVKLHYHSYILAIQDINIQKFIYNYNQSHRSSRIINKNHSSKKWQPKVVIDQEEDTIIGVKSAGLKPFLCKFHLSSLFIRLLDSLELTSIQKLLMVMAFKLHIYEKEWNFKYFLTSLKNYNNSNDVADNELIGNSSSVHSSNKDDNINEITEIKSNTYNMIDDSQRTLFDSSNSYIRLNIDDNQNKDTNVDEAIDKVMNIDDEDEDVTKENINEINYLNKKINLTMKSTIEDSQRTLFESNSSENKLTSSSVTYSTKMKTLKVNKSFNISIPPSHRFLTSKINKIFIFLNKLNVLWGNDVFQEHQLAHSINQRITTNGFAEGINKLLKTKFLKVRNNLKLYELIEAIAGQLSFNKDNYYKLSQIDLTDKNKLDYFIQHQIILNYSNGKNNNIETMDLFKIYKSCHSIGNDSLFQFLKVSPLLELYPHRDLIKDLIQKETNALCINDLNILSTSFSSNQREILSKTIKEKLHQKIQKLLVEKNSYFIDDTNSIFHFYENKLSKKYYKKRKNVSFSCYDHHTTKNNQKKTELNSEESLIYKFDQSILFQKIDKISKKAKSALYEGIFYYLLNNVIPTVDKKSFYIKKGKSIYDNSDDLTEWLSPYFFLNCIDQARYRYSNKYEIFNEDTVNNLDDENDNDENGISKYKVQLNVCKILRPIVDNLYNNNQISNNYQEYSSLSKEIIVIAQKISY</sequence>
<evidence type="ECO:0000313" key="2">
    <source>
        <dbReference type="Proteomes" id="UP000193920"/>
    </source>
</evidence>
<evidence type="ECO:0000313" key="1">
    <source>
        <dbReference type="EMBL" id="ORY23002.1"/>
    </source>
</evidence>
<protein>
    <submittedName>
        <fullName evidence="1">Uncharacterized protein</fullName>
    </submittedName>
</protein>
<keyword evidence="2" id="KW-1185">Reference proteome</keyword>
<proteinExistence type="predicted"/>
<organism evidence="1 2">
    <name type="scientific">Neocallimastix californiae</name>
    <dbReference type="NCBI Taxonomy" id="1754190"/>
    <lineage>
        <taxon>Eukaryota</taxon>
        <taxon>Fungi</taxon>
        <taxon>Fungi incertae sedis</taxon>
        <taxon>Chytridiomycota</taxon>
        <taxon>Chytridiomycota incertae sedis</taxon>
        <taxon>Neocallimastigomycetes</taxon>
        <taxon>Neocallimastigales</taxon>
        <taxon>Neocallimastigaceae</taxon>
        <taxon>Neocallimastix</taxon>
    </lineage>
</organism>
<gene>
    <name evidence="1" type="ORF">LY90DRAFT_675629</name>
</gene>
<dbReference type="EMBL" id="MCOG01000239">
    <property type="protein sequence ID" value="ORY23002.1"/>
    <property type="molecule type" value="Genomic_DNA"/>
</dbReference>
<dbReference type="Proteomes" id="UP000193920">
    <property type="component" value="Unassembled WGS sequence"/>
</dbReference>
<comment type="caution">
    <text evidence="1">The sequence shown here is derived from an EMBL/GenBank/DDBJ whole genome shotgun (WGS) entry which is preliminary data.</text>
</comment>
<reference evidence="1 2" key="1">
    <citation type="submission" date="2016-08" db="EMBL/GenBank/DDBJ databases">
        <title>A Parts List for Fungal Cellulosomes Revealed by Comparative Genomics.</title>
        <authorList>
            <consortium name="DOE Joint Genome Institute"/>
            <person name="Haitjema C.H."/>
            <person name="Gilmore S.P."/>
            <person name="Henske J.K."/>
            <person name="Solomon K.V."/>
            <person name="De Groot R."/>
            <person name="Kuo A."/>
            <person name="Mondo S.J."/>
            <person name="Salamov A.A."/>
            <person name="Labutti K."/>
            <person name="Zhao Z."/>
            <person name="Chiniquy J."/>
            <person name="Barry K."/>
            <person name="Brewer H.M."/>
            <person name="Purvine S.O."/>
            <person name="Wright A.T."/>
            <person name="Boxma B."/>
            <person name="Van Alen T."/>
            <person name="Hackstein J.H."/>
            <person name="Baker S.E."/>
            <person name="Grigoriev I.V."/>
            <person name="O'Malley M.A."/>
        </authorList>
    </citation>
    <scope>NUCLEOTIDE SEQUENCE [LARGE SCALE GENOMIC DNA]</scope>
    <source>
        <strain evidence="1 2">G1</strain>
    </source>
</reference>